<proteinExistence type="predicted"/>
<dbReference type="Proteomes" id="UP001328107">
    <property type="component" value="Unassembled WGS sequence"/>
</dbReference>
<dbReference type="Gene3D" id="3.10.110.10">
    <property type="entry name" value="Ubiquitin Conjugating Enzyme"/>
    <property type="match status" value="1"/>
</dbReference>
<accession>A0AAN4ZM86</accession>
<keyword evidence="4" id="KW-1185">Reference proteome</keyword>
<dbReference type="InterPro" id="IPR017359">
    <property type="entry name" value="Phi-like"/>
</dbReference>
<sequence>IFIRCRMADQSQAAIEEQYNELVLMSAMYERDLELFFTGELDIDAPPPRNYSVKLEVSGSIVELFVAVPALYPIMQYPEIRLSADADEFDVTELNVHLRAWLHEQELGFPMISQLIEEIRSVLHSFPPRRRSSDGTGGSTSSGETAKSEFDDKFARYWILSHHMYSQAKRHEVIKHAKAYGLSGFSTPGKPAVIVVEGEAKLVQDYWSYIRTMSWHKITLMEEEFAPIASPNFLRFVGFKEMCYDAGADHKRVDISEVRKLLEAHNLGEHFRNLYSI</sequence>
<dbReference type="InterPro" id="IPR016135">
    <property type="entry name" value="UBQ-conjugating_enzyme/RWD"/>
</dbReference>
<feature type="region of interest" description="Disordered" evidence="1">
    <location>
        <begin position="127"/>
        <end position="147"/>
    </location>
</feature>
<name>A0AAN4ZM86_9BILA</name>
<dbReference type="EMBL" id="BTRK01000003">
    <property type="protein sequence ID" value="GMR40827.1"/>
    <property type="molecule type" value="Genomic_DNA"/>
</dbReference>
<dbReference type="PIRSF" id="PIRSF038021">
    <property type="entry name" value="UCP038021_RWDD2"/>
    <property type="match status" value="1"/>
</dbReference>
<dbReference type="InterPro" id="IPR059181">
    <property type="entry name" value="RWDD2A-B_C"/>
</dbReference>
<dbReference type="PROSITE" id="PS50908">
    <property type="entry name" value="RWD"/>
    <property type="match status" value="1"/>
</dbReference>
<evidence type="ECO:0000256" key="1">
    <source>
        <dbReference type="SAM" id="MobiDB-lite"/>
    </source>
</evidence>
<dbReference type="PANTHER" id="PTHR15955:SF8">
    <property type="entry name" value="RWD DOMAIN-CONTAINING PROTEIN 2B-RELATED"/>
    <property type="match status" value="1"/>
</dbReference>
<dbReference type="InterPro" id="IPR010541">
    <property type="entry name" value="Prp3_C"/>
</dbReference>
<dbReference type="CDD" id="cd24163">
    <property type="entry name" value="RWDD2_C"/>
    <property type="match status" value="1"/>
</dbReference>
<feature type="non-terminal residue" evidence="3">
    <location>
        <position position="1"/>
    </location>
</feature>
<dbReference type="SUPFAM" id="SSF54495">
    <property type="entry name" value="UBC-like"/>
    <property type="match status" value="1"/>
</dbReference>
<protein>
    <recommendedName>
        <fullName evidence="2">RWD domain-containing protein</fullName>
    </recommendedName>
</protein>
<evidence type="ECO:0000259" key="2">
    <source>
        <dbReference type="PROSITE" id="PS50908"/>
    </source>
</evidence>
<dbReference type="PANTHER" id="PTHR15955">
    <property type="entry name" value="RWD DOMAIN CONTAINING PROTEIN 2"/>
    <property type="match status" value="1"/>
</dbReference>
<dbReference type="Pfam" id="PF06544">
    <property type="entry name" value="Prp3_C"/>
    <property type="match status" value="1"/>
</dbReference>
<evidence type="ECO:0000313" key="3">
    <source>
        <dbReference type="EMBL" id="GMR40827.1"/>
    </source>
</evidence>
<evidence type="ECO:0000313" key="4">
    <source>
        <dbReference type="Proteomes" id="UP001328107"/>
    </source>
</evidence>
<feature type="domain" description="RWD" evidence="2">
    <location>
        <begin position="20"/>
        <end position="126"/>
    </location>
</feature>
<comment type="caution">
    <text evidence="3">The sequence shown here is derived from an EMBL/GenBank/DDBJ whole genome shotgun (WGS) entry which is preliminary data.</text>
</comment>
<dbReference type="Pfam" id="PF05773">
    <property type="entry name" value="RWD"/>
    <property type="match status" value="1"/>
</dbReference>
<reference evidence="4" key="1">
    <citation type="submission" date="2022-10" db="EMBL/GenBank/DDBJ databases">
        <title>Genome assembly of Pristionchus species.</title>
        <authorList>
            <person name="Yoshida K."/>
            <person name="Sommer R.J."/>
        </authorList>
    </citation>
    <scope>NUCLEOTIDE SEQUENCE [LARGE SCALE GENOMIC DNA]</scope>
    <source>
        <strain evidence="4">RS5460</strain>
    </source>
</reference>
<organism evidence="3 4">
    <name type="scientific">Pristionchus mayeri</name>
    <dbReference type="NCBI Taxonomy" id="1317129"/>
    <lineage>
        <taxon>Eukaryota</taxon>
        <taxon>Metazoa</taxon>
        <taxon>Ecdysozoa</taxon>
        <taxon>Nematoda</taxon>
        <taxon>Chromadorea</taxon>
        <taxon>Rhabditida</taxon>
        <taxon>Rhabditina</taxon>
        <taxon>Diplogasteromorpha</taxon>
        <taxon>Diplogasteroidea</taxon>
        <taxon>Neodiplogasteridae</taxon>
        <taxon>Pristionchus</taxon>
    </lineage>
</organism>
<dbReference type="InterPro" id="IPR006575">
    <property type="entry name" value="RWD_dom"/>
</dbReference>
<gene>
    <name evidence="3" type="ORF">PMAYCL1PPCAC_11022</name>
</gene>
<dbReference type="AlphaFoldDB" id="A0AAN4ZM86"/>